<proteinExistence type="predicted"/>
<accession>A0A3P3W0P3</accession>
<dbReference type="Proteomes" id="UP000274391">
    <property type="component" value="Unassembled WGS sequence"/>
</dbReference>
<feature type="domain" description="Glyoxalase-like" evidence="1">
    <location>
        <begin position="8"/>
        <end position="127"/>
    </location>
</feature>
<dbReference type="RefSeq" id="WP_124972647.1">
    <property type="nucleotide sequence ID" value="NZ_RQVS01000009.1"/>
</dbReference>
<dbReference type="InterPro" id="IPR029068">
    <property type="entry name" value="Glyas_Bleomycin-R_OHBP_Dase"/>
</dbReference>
<dbReference type="EMBL" id="RQVS01000009">
    <property type="protein sequence ID" value="RRJ86453.1"/>
    <property type="molecule type" value="Genomic_DNA"/>
</dbReference>
<gene>
    <name evidence="2" type="ORF">EG850_08905</name>
</gene>
<dbReference type="CDD" id="cd06587">
    <property type="entry name" value="VOC"/>
    <property type="match status" value="1"/>
</dbReference>
<keyword evidence="3" id="KW-1185">Reference proteome</keyword>
<sequence>MTCFVSHTTVDCRDAFRLAEFWKAVLGYVDGYIDTANEQNQPGDEECPIHDAATGHTILFLEVPDPTPGKNKLHFDLRPRAGLHRDEEVQRVLGLGGTLVADLRATDSSGTGWVTLADPEGNQFCILRSDAERSVATN</sequence>
<dbReference type="SUPFAM" id="SSF54593">
    <property type="entry name" value="Glyoxalase/Bleomycin resistance protein/Dihydroxybiphenyl dioxygenase"/>
    <property type="match status" value="1"/>
</dbReference>
<dbReference type="OrthoDB" id="5524593at2"/>
<protein>
    <submittedName>
        <fullName evidence="2">VOC family protein</fullName>
    </submittedName>
</protein>
<reference evidence="2 3" key="1">
    <citation type="submission" date="2018-11" db="EMBL/GenBank/DDBJ databases">
        <title>YIM 102482-1 draft genome.</title>
        <authorList>
            <person name="Li G."/>
            <person name="Jiang Y."/>
        </authorList>
    </citation>
    <scope>NUCLEOTIDE SEQUENCE [LARGE SCALE GENOMIC DNA]</scope>
    <source>
        <strain evidence="2 3">YIM 102482-1</strain>
    </source>
</reference>
<dbReference type="InterPro" id="IPR041581">
    <property type="entry name" value="Glyoxalase_6"/>
</dbReference>
<dbReference type="PANTHER" id="PTHR35908">
    <property type="entry name" value="HYPOTHETICAL FUSION PROTEIN"/>
    <property type="match status" value="1"/>
</dbReference>
<evidence type="ECO:0000313" key="3">
    <source>
        <dbReference type="Proteomes" id="UP000274391"/>
    </source>
</evidence>
<evidence type="ECO:0000313" key="2">
    <source>
        <dbReference type="EMBL" id="RRJ86453.1"/>
    </source>
</evidence>
<name>A0A3P3W0P3_9MICO</name>
<evidence type="ECO:0000259" key="1">
    <source>
        <dbReference type="Pfam" id="PF18029"/>
    </source>
</evidence>
<dbReference type="Pfam" id="PF18029">
    <property type="entry name" value="Glyoxalase_6"/>
    <property type="match status" value="1"/>
</dbReference>
<comment type="caution">
    <text evidence="2">The sequence shown here is derived from an EMBL/GenBank/DDBJ whole genome shotgun (WGS) entry which is preliminary data.</text>
</comment>
<dbReference type="Gene3D" id="3.10.180.10">
    <property type="entry name" value="2,3-Dihydroxybiphenyl 1,2-Dioxygenase, domain 1"/>
    <property type="match status" value="1"/>
</dbReference>
<organism evidence="2 3">
    <name type="scientific">Gulosibacter macacae</name>
    <dbReference type="NCBI Taxonomy" id="2488791"/>
    <lineage>
        <taxon>Bacteria</taxon>
        <taxon>Bacillati</taxon>
        <taxon>Actinomycetota</taxon>
        <taxon>Actinomycetes</taxon>
        <taxon>Micrococcales</taxon>
        <taxon>Microbacteriaceae</taxon>
        <taxon>Gulosibacter</taxon>
    </lineage>
</organism>
<dbReference type="PANTHER" id="PTHR35908:SF1">
    <property type="entry name" value="CONSERVED PROTEIN"/>
    <property type="match status" value="1"/>
</dbReference>
<dbReference type="AlphaFoldDB" id="A0A3P3W0P3"/>